<evidence type="ECO:0000256" key="1">
    <source>
        <dbReference type="SAM" id="MobiDB-lite"/>
    </source>
</evidence>
<reference evidence="3 4" key="1">
    <citation type="submission" date="2020-12" db="EMBL/GenBank/DDBJ databases">
        <title>Metabolic potential, ecology and presence of endohyphal bacteria is reflected in genomic diversity of Mucoromycotina.</title>
        <authorList>
            <person name="Muszewska A."/>
            <person name="Okrasinska A."/>
            <person name="Steczkiewicz K."/>
            <person name="Drgas O."/>
            <person name="Orlowska M."/>
            <person name="Perlinska-Lenart U."/>
            <person name="Aleksandrzak-Piekarczyk T."/>
            <person name="Szatraj K."/>
            <person name="Zielenkiewicz U."/>
            <person name="Pilsyk S."/>
            <person name="Malc E."/>
            <person name="Mieczkowski P."/>
            <person name="Kruszewska J.S."/>
            <person name="Biernat P."/>
            <person name="Pawlowska J."/>
        </authorList>
    </citation>
    <scope>NUCLEOTIDE SEQUENCE [LARGE SCALE GENOMIC DNA]</scope>
    <source>
        <strain evidence="3 4">CBS 142.35</strain>
    </source>
</reference>
<organism evidence="3 4">
    <name type="scientific">Circinella minor</name>
    <dbReference type="NCBI Taxonomy" id="1195481"/>
    <lineage>
        <taxon>Eukaryota</taxon>
        <taxon>Fungi</taxon>
        <taxon>Fungi incertae sedis</taxon>
        <taxon>Mucoromycota</taxon>
        <taxon>Mucoromycotina</taxon>
        <taxon>Mucoromycetes</taxon>
        <taxon>Mucorales</taxon>
        <taxon>Lichtheimiaceae</taxon>
        <taxon>Circinella</taxon>
    </lineage>
</organism>
<dbReference type="GO" id="GO:0005737">
    <property type="term" value="C:cytoplasm"/>
    <property type="evidence" value="ECO:0007669"/>
    <property type="project" value="TreeGrafter"/>
</dbReference>
<accession>A0A8H7S0K4</accession>
<dbReference type="AlphaFoldDB" id="A0A8H7S0K4"/>
<dbReference type="GO" id="GO:0004620">
    <property type="term" value="F:phospholipase activity"/>
    <property type="evidence" value="ECO:0007669"/>
    <property type="project" value="TreeGrafter"/>
</dbReference>
<dbReference type="PANTHER" id="PTHR23509">
    <property type="entry name" value="PA-PL1 PHOSPHOLIPASE FAMILY"/>
    <property type="match status" value="1"/>
</dbReference>
<name>A0A8H7S0K4_9FUNG</name>
<dbReference type="OrthoDB" id="431378at2759"/>
<feature type="region of interest" description="Disordered" evidence="1">
    <location>
        <begin position="60"/>
        <end position="81"/>
    </location>
</feature>
<feature type="compositionally biased region" description="Basic and acidic residues" evidence="1">
    <location>
        <begin position="306"/>
        <end position="321"/>
    </location>
</feature>
<evidence type="ECO:0000259" key="2">
    <source>
        <dbReference type="PROSITE" id="PS51043"/>
    </source>
</evidence>
<dbReference type="Pfam" id="PF23463">
    <property type="entry name" value="WWE_2"/>
    <property type="match status" value="1"/>
</dbReference>
<dbReference type="SMART" id="SM01127">
    <property type="entry name" value="DDHD"/>
    <property type="match status" value="1"/>
</dbReference>
<protein>
    <recommendedName>
        <fullName evidence="2">DDHD domain-containing protein</fullName>
    </recommendedName>
</protein>
<feature type="region of interest" description="Disordered" evidence="1">
    <location>
        <begin position="281"/>
        <end position="349"/>
    </location>
</feature>
<feature type="compositionally biased region" description="Acidic residues" evidence="1">
    <location>
        <begin position="338"/>
        <end position="349"/>
    </location>
</feature>
<dbReference type="Proteomes" id="UP000646827">
    <property type="component" value="Unassembled WGS sequence"/>
</dbReference>
<evidence type="ECO:0000313" key="4">
    <source>
        <dbReference type="Proteomes" id="UP000646827"/>
    </source>
</evidence>
<dbReference type="EMBL" id="JAEPRB010000142">
    <property type="protein sequence ID" value="KAG2220375.1"/>
    <property type="molecule type" value="Genomic_DNA"/>
</dbReference>
<feature type="domain" description="DDHD" evidence="2">
    <location>
        <begin position="566"/>
        <end position="836"/>
    </location>
</feature>
<dbReference type="PANTHER" id="PTHR23509:SF10">
    <property type="entry name" value="LD21067P"/>
    <property type="match status" value="1"/>
</dbReference>
<feature type="region of interest" description="Disordered" evidence="1">
    <location>
        <begin position="713"/>
        <end position="782"/>
    </location>
</feature>
<dbReference type="InterPro" id="IPR004177">
    <property type="entry name" value="DDHD_dom"/>
</dbReference>
<dbReference type="Pfam" id="PF02862">
    <property type="entry name" value="DDHD"/>
    <property type="match status" value="1"/>
</dbReference>
<dbReference type="SUPFAM" id="SSF53474">
    <property type="entry name" value="alpha/beta-Hydrolases"/>
    <property type="match status" value="1"/>
</dbReference>
<dbReference type="InterPro" id="IPR055555">
    <property type="entry name" value="PA-PLA1_DUF7131"/>
</dbReference>
<proteinExistence type="predicted"/>
<dbReference type="InterPro" id="IPR057826">
    <property type="entry name" value="WWE_C20G8.02"/>
</dbReference>
<sequence length="839" mass="94591">MNDMDTSSLTNLSHQYSIHRRVGRPRSLIPDANVPNLAVRWFHAIDNPITDPISIRKAKTLSRRSTQSSATSPNFNISSPKKLPPKEWLPFSKRDSNALEKAYQNNDVRAKVLVNEDHLFEVDVTARTISPVYWEGPTYEVRRATWFIQGDGSKWIPCEESLAEQTEIGYYKHKPYLMTEDPITTTTNTSSSNNLQEKENDYDYDDDMELQRSTTAIEEKKLEISLEQQPVERQWNLLGPYLGQYIVYTGANTAWLLYNTAGSKIAKSIITRLTNRSNLGGTRLLRGYPEVEKQNKSKTANSPKTMEQEKLSNESENKDDNNNNISIERGIEITNTQEEMEGYDNEDSEEEVRSIDHLVFVIHGIGQKMSERMGQNFTNDVNMLRKTLKSAYSTAIAATNNPQRPNGIQVLPVLWRHEITFGVASDDQEGVEMDLGMVGADDGHPTLDELTLEGVPNIRLVVSDVLLDVPLYLTQKYRDQMTTIITKEINRVYRLFVQRNPEFLENNGKVTLIGHSLGSLLAFDVLSTQPQMDYSKQTSISLLDNKKKEKKSSSTTDKKNNPGASLLFPVQNFFAVGSPLGVILLLRGYKIAARKSMEADQINNSTTHFGDMSYTPSTISFCYPAVDNLYNIFHKSDPVAYRLEPLIARQYGAKLKPVPIAYIKGGLKSVIDAGFSVGSGIANRAGAMFESMKSGFTTSLFMRGLGLSKQLEDELHHHQQQEQQERNIEQESSSMNNNNNNNGSSTTPPMADDQTLRSRSRSDPSMAEKYRKRSSSMSAGELSGAEKLQMLNRNGRVDFCLQEGILENPYLSAFSAHMAYWQDLDVAAFLVREIYTMNK</sequence>
<feature type="compositionally biased region" description="Basic and acidic residues" evidence="1">
    <location>
        <begin position="754"/>
        <end position="769"/>
    </location>
</feature>
<dbReference type="InterPro" id="IPR058055">
    <property type="entry name" value="PA-PLA1"/>
</dbReference>
<dbReference type="InterPro" id="IPR029058">
    <property type="entry name" value="AB_hydrolase_fold"/>
</dbReference>
<gene>
    <name evidence="3" type="ORF">INT45_006546</name>
</gene>
<feature type="compositionally biased region" description="Polar residues" evidence="1">
    <location>
        <begin position="63"/>
        <end position="79"/>
    </location>
</feature>
<keyword evidence="4" id="KW-1185">Reference proteome</keyword>
<evidence type="ECO:0000313" key="3">
    <source>
        <dbReference type="EMBL" id="KAG2220375.1"/>
    </source>
</evidence>
<dbReference type="GO" id="GO:0046872">
    <property type="term" value="F:metal ion binding"/>
    <property type="evidence" value="ECO:0007669"/>
    <property type="project" value="InterPro"/>
</dbReference>
<dbReference type="PROSITE" id="PS51043">
    <property type="entry name" value="DDHD"/>
    <property type="match status" value="1"/>
</dbReference>
<dbReference type="Pfam" id="PF23465">
    <property type="entry name" value="DUF7131"/>
    <property type="match status" value="1"/>
</dbReference>
<feature type="compositionally biased region" description="Basic and acidic residues" evidence="1">
    <location>
        <begin position="713"/>
        <end position="729"/>
    </location>
</feature>
<comment type="caution">
    <text evidence="3">The sequence shown here is derived from an EMBL/GenBank/DDBJ whole genome shotgun (WGS) entry which is preliminary data.</text>
</comment>
<feature type="compositionally biased region" description="Low complexity" evidence="1">
    <location>
        <begin position="730"/>
        <end position="745"/>
    </location>
</feature>